<dbReference type="GO" id="GO:0009055">
    <property type="term" value="F:electron transfer activity"/>
    <property type="evidence" value="ECO:0007669"/>
    <property type="project" value="InterPro"/>
</dbReference>
<organism evidence="8 9">
    <name type="scientific">Candidatus Termititenax dinenymphae</name>
    <dbReference type="NCBI Taxonomy" id="2218523"/>
    <lineage>
        <taxon>Bacteria</taxon>
        <taxon>Bacillati</taxon>
        <taxon>Candidatus Margulisiibacteriota</taxon>
        <taxon>Candidatus Termititenacia</taxon>
        <taxon>Candidatus Termititenacales</taxon>
        <taxon>Candidatus Termititenacaceae</taxon>
        <taxon>Candidatus Termititenax</taxon>
    </lineage>
</organism>
<dbReference type="SMART" id="SM00900">
    <property type="entry name" value="FMN_bind"/>
    <property type="match status" value="1"/>
</dbReference>
<comment type="function">
    <text evidence="6">Part of a membrane-bound complex that couples electron transfer with translocation of ions across the membrane.</text>
</comment>
<evidence type="ECO:0000256" key="4">
    <source>
        <dbReference type="ARBA" id="ARBA00022643"/>
    </source>
</evidence>
<feature type="domain" description="FMN-binding" evidence="7">
    <location>
        <begin position="92"/>
        <end position="177"/>
    </location>
</feature>
<dbReference type="Proteomes" id="UP000282196">
    <property type="component" value="Unassembled WGS sequence"/>
</dbReference>
<keyword evidence="2 6" id="KW-0597">Phosphoprotein</keyword>
<dbReference type="GO" id="GO:0022900">
    <property type="term" value="P:electron transport chain"/>
    <property type="evidence" value="ECO:0007669"/>
    <property type="project" value="UniProtKB-UniRule"/>
</dbReference>
<evidence type="ECO:0000256" key="1">
    <source>
        <dbReference type="ARBA" id="ARBA00022448"/>
    </source>
</evidence>
<dbReference type="NCBIfam" id="TIGR01947">
    <property type="entry name" value="rnfG"/>
    <property type="match status" value="1"/>
</dbReference>
<dbReference type="HAMAP" id="MF_00479">
    <property type="entry name" value="RsxG_RnfG"/>
    <property type="match status" value="1"/>
</dbReference>
<dbReference type="PIRSF" id="PIRSF006091">
    <property type="entry name" value="E_trnsport_RnfG"/>
    <property type="match status" value="1"/>
</dbReference>
<reference evidence="8 9" key="1">
    <citation type="journal article" date="2019" name="ISME J.">
        <title>Genome analyses of uncultured TG2/ZB3 bacteria in 'Margulisbacteria' specifically attached to ectosymbiotic spirochetes of protists in the termite gut.</title>
        <authorList>
            <person name="Utami Y.D."/>
            <person name="Kuwahara H."/>
            <person name="Igai K."/>
            <person name="Murakami T."/>
            <person name="Sugaya K."/>
            <person name="Morikawa T."/>
            <person name="Nagura Y."/>
            <person name="Yuki M."/>
            <person name="Deevong P."/>
            <person name="Inoue T."/>
            <person name="Kihara K."/>
            <person name="Lo N."/>
            <person name="Yamada A."/>
            <person name="Ohkuma M."/>
            <person name="Hongoh Y."/>
        </authorList>
    </citation>
    <scope>NUCLEOTIDE SEQUENCE [LARGE SCALE GENOMIC DNA]</scope>
    <source>
        <strain evidence="8">RsDinE6-01</strain>
    </source>
</reference>
<dbReference type="InterPro" id="IPR007329">
    <property type="entry name" value="FMN-bd"/>
</dbReference>
<dbReference type="GO" id="GO:0010181">
    <property type="term" value="F:FMN binding"/>
    <property type="evidence" value="ECO:0007669"/>
    <property type="project" value="InterPro"/>
</dbReference>
<keyword evidence="6" id="KW-1133">Transmembrane helix</keyword>
<evidence type="ECO:0000256" key="3">
    <source>
        <dbReference type="ARBA" id="ARBA00022630"/>
    </source>
</evidence>
<comment type="subunit">
    <text evidence="6">The complex is composed of six subunits: RnfA, RnfB, RnfC, RnfD, RnfE and RnfG.</text>
</comment>
<keyword evidence="9" id="KW-1185">Reference proteome</keyword>
<accession>A0A388TJ68</accession>
<comment type="cofactor">
    <cofactor evidence="6">
        <name>FMN</name>
        <dbReference type="ChEBI" id="CHEBI:58210"/>
    </cofactor>
</comment>
<proteinExistence type="inferred from homology"/>
<keyword evidence="6" id="KW-0472">Membrane</keyword>
<name>A0A388TJ68_9BACT</name>
<dbReference type="PANTHER" id="PTHR36118">
    <property type="entry name" value="ION-TRANSLOCATING OXIDOREDUCTASE COMPLEX SUBUNIT G"/>
    <property type="match status" value="1"/>
</dbReference>
<comment type="similarity">
    <text evidence="6">Belongs to the RnfG family.</text>
</comment>
<keyword evidence="3 6" id="KW-0285">Flavoprotein</keyword>
<feature type="modified residue" description="FMN phosphoryl threonine" evidence="6">
    <location>
        <position position="160"/>
    </location>
</feature>
<sequence length="184" mass="20010">MIRIWKAILKYTLVLAVFCGAAGLLLPAVHDLVEPRKVIQQKKTEENTLRLLLPSAESFNVREGAANYAGYYEAFTADKNLAGYVLKVNARGYSSEVEMLVGLDRDYTLTGVRVLAQAETPSLGSRVTEPDFLAQFAGQQTDNLALRKKGGTVDGITGATITSEAVVKGISAAIAEFQNNRREE</sequence>
<evidence type="ECO:0000313" key="9">
    <source>
        <dbReference type="Proteomes" id="UP000282196"/>
    </source>
</evidence>
<keyword evidence="6" id="KW-1278">Translocase</keyword>
<evidence type="ECO:0000256" key="5">
    <source>
        <dbReference type="ARBA" id="ARBA00022982"/>
    </source>
</evidence>
<comment type="caution">
    <text evidence="8">The sequence shown here is derived from an EMBL/GenBank/DDBJ whole genome shotgun (WGS) entry which is preliminary data.</text>
</comment>
<keyword evidence="6" id="KW-0812">Transmembrane</keyword>
<dbReference type="EMBL" id="BGZP01000001">
    <property type="protein sequence ID" value="GBR77343.1"/>
    <property type="molecule type" value="Genomic_DNA"/>
</dbReference>
<gene>
    <name evidence="6 8" type="primary">rnfG</name>
    <name evidence="8" type="ORF">RDn1_002</name>
</gene>
<protein>
    <recommendedName>
        <fullName evidence="6">Ion-translocating oxidoreductase complex subunit G</fullName>
        <ecNumber evidence="6">7.-.-.-</ecNumber>
    </recommendedName>
    <alternativeName>
        <fullName evidence="6">Rnf electron transport complex subunit G</fullName>
    </alternativeName>
</protein>
<keyword evidence="5 6" id="KW-0249">Electron transport</keyword>
<keyword evidence="1 6" id="KW-0813">Transport</keyword>
<dbReference type="PANTHER" id="PTHR36118:SF1">
    <property type="entry name" value="ION-TRANSLOCATING OXIDOREDUCTASE COMPLEX SUBUNIT G"/>
    <property type="match status" value="1"/>
</dbReference>
<dbReference type="Pfam" id="PF04205">
    <property type="entry name" value="FMN_bind"/>
    <property type="match status" value="1"/>
</dbReference>
<dbReference type="InterPro" id="IPR010209">
    <property type="entry name" value="Ion_transpt_RnfG/RsxG"/>
</dbReference>
<dbReference type="AlphaFoldDB" id="A0A388TJ68"/>
<evidence type="ECO:0000313" key="8">
    <source>
        <dbReference type="EMBL" id="GBR77343.1"/>
    </source>
</evidence>
<evidence type="ECO:0000259" key="7">
    <source>
        <dbReference type="SMART" id="SM00900"/>
    </source>
</evidence>
<dbReference type="EC" id="7.-.-.-" evidence="6"/>
<keyword evidence="4 6" id="KW-0288">FMN</keyword>
<comment type="subcellular location">
    <subcellularLocation>
        <location evidence="6">Cell membrane</location>
        <topology evidence="6">Single-pass membrane protein</topology>
    </subcellularLocation>
</comment>
<evidence type="ECO:0000256" key="6">
    <source>
        <dbReference type="HAMAP-Rule" id="MF_00479"/>
    </source>
</evidence>
<keyword evidence="6" id="KW-1003">Cell membrane</keyword>
<dbReference type="GO" id="GO:0005886">
    <property type="term" value="C:plasma membrane"/>
    <property type="evidence" value="ECO:0007669"/>
    <property type="project" value="UniProtKB-SubCell"/>
</dbReference>
<evidence type="ECO:0000256" key="2">
    <source>
        <dbReference type="ARBA" id="ARBA00022553"/>
    </source>
</evidence>